<feature type="region of interest" description="Disordered" evidence="1">
    <location>
        <begin position="62"/>
        <end position="89"/>
    </location>
</feature>
<reference evidence="2 3" key="1">
    <citation type="submission" date="2018-03" db="EMBL/GenBank/DDBJ databases">
        <title>Draft genome sequence of Rohu Carp (Labeo rohita).</title>
        <authorList>
            <person name="Das P."/>
            <person name="Kushwaha B."/>
            <person name="Joshi C.G."/>
            <person name="Kumar D."/>
            <person name="Nagpure N.S."/>
            <person name="Sahoo L."/>
            <person name="Das S.P."/>
            <person name="Bit A."/>
            <person name="Patnaik S."/>
            <person name="Meher P.K."/>
            <person name="Jayasankar P."/>
            <person name="Koringa P.G."/>
            <person name="Patel N.V."/>
            <person name="Hinsu A.T."/>
            <person name="Kumar R."/>
            <person name="Pandey M."/>
            <person name="Agarwal S."/>
            <person name="Srivastava S."/>
            <person name="Singh M."/>
            <person name="Iquebal M.A."/>
            <person name="Jaiswal S."/>
            <person name="Angadi U.B."/>
            <person name="Kumar N."/>
            <person name="Raza M."/>
            <person name="Shah T.M."/>
            <person name="Rai A."/>
            <person name="Jena J.K."/>
        </authorList>
    </citation>
    <scope>NUCLEOTIDE SEQUENCE [LARGE SCALE GENOMIC DNA]</scope>
    <source>
        <strain evidence="2">DASCIFA01</strain>
        <tissue evidence="2">Testis</tissue>
    </source>
</reference>
<organism evidence="2 3">
    <name type="scientific">Labeo rohita</name>
    <name type="common">Indian major carp</name>
    <name type="synonym">Cyprinus rohita</name>
    <dbReference type="NCBI Taxonomy" id="84645"/>
    <lineage>
        <taxon>Eukaryota</taxon>
        <taxon>Metazoa</taxon>
        <taxon>Chordata</taxon>
        <taxon>Craniata</taxon>
        <taxon>Vertebrata</taxon>
        <taxon>Euteleostomi</taxon>
        <taxon>Actinopterygii</taxon>
        <taxon>Neopterygii</taxon>
        <taxon>Teleostei</taxon>
        <taxon>Ostariophysi</taxon>
        <taxon>Cypriniformes</taxon>
        <taxon>Cyprinidae</taxon>
        <taxon>Labeoninae</taxon>
        <taxon>Labeonini</taxon>
        <taxon>Labeo</taxon>
    </lineage>
</organism>
<dbReference type="AlphaFoldDB" id="A0A498MV20"/>
<proteinExistence type="predicted"/>
<accession>A0A498MV20</accession>
<dbReference type="Proteomes" id="UP000290572">
    <property type="component" value="Unassembled WGS sequence"/>
</dbReference>
<comment type="caution">
    <text evidence="2">The sequence shown here is derived from an EMBL/GenBank/DDBJ whole genome shotgun (WGS) entry which is preliminary data.</text>
</comment>
<feature type="region of interest" description="Disordered" evidence="1">
    <location>
        <begin position="1"/>
        <end position="43"/>
    </location>
</feature>
<keyword evidence="3" id="KW-1185">Reference proteome</keyword>
<evidence type="ECO:0000313" key="3">
    <source>
        <dbReference type="Proteomes" id="UP000290572"/>
    </source>
</evidence>
<evidence type="ECO:0000313" key="2">
    <source>
        <dbReference type="EMBL" id="RXN23683.1"/>
    </source>
</evidence>
<dbReference type="EMBL" id="QBIY01012559">
    <property type="protein sequence ID" value="RXN23683.1"/>
    <property type="molecule type" value="Genomic_DNA"/>
</dbReference>
<evidence type="ECO:0000256" key="1">
    <source>
        <dbReference type="SAM" id="MobiDB-lite"/>
    </source>
</evidence>
<sequence>MGKMGGKEDLEPQSKLSTEVMVVEESLDEPVMEEPKEEGTELEPWWPVQLEPGNDRLRWSWEKQRSRQNRGAEDPGGLDNHRGVPKLVGLRPEEEQGYLSTWVELWRNWRGTGEFDRASGERGAMVLEETSEDDRV</sequence>
<protein>
    <submittedName>
        <fullName evidence="2">Uncharacterized protein</fullName>
    </submittedName>
</protein>
<gene>
    <name evidence="2" type="ORF">ROHU_022692</name>
</gene>
<feature type="compositionally biased region" description="Basic and acidic residues" evidence="1">
    <location>
        <begin position="62"/>
        <end position="73"/>
    </location>
</feature>
<name>A0A498MV20_LABRO</name>
<feature type="compositionally biased region" description="Basic and acidic residues" evidence="1">
    <location>
        <begin position="1"/>
        <end position="12"/>
    </location>
</feature>
<feature type="region of interest" description="Disordered" evidence="1">
    <location>
        <begin position="114"/>
        <end position="136"/>
    </location>
</feature>